<evidence type="ECO:0000313" key="1">
    <source>
        <dbReference type="EMBL" id="RIH81085.1"/>
    </source>
</evidence>
<sequence>MEPQWSADSRRVLFLDKPTPQARLGYYAVDVAQPGPPRLELPLAYYSPDWAYALFPGSPSSGLEAVSSGQRYSLPNRGAAVAWAPGNRRVTWGVTSSQGNFDTRATQVFVTTLGGSPRSVATLYGGGVSGWLDGETLLLSGKSSPREAERSIRTYNVRTGVGKVLGRARSPRNLSASPGGAWVIYSTAFEPGRPDGLFLLPREGGNARRLPFFGSYRWRDADRLVYAEFKPGAPTHRLMEYDARRQQARPLADLGRKISHDQWRVSPDGRRVVFLSSGDYSLYVLELPR</sequence>
<organism evidence="1 2">
    <name type="scientific">Calidithermus terrae</name>
    <dbReference type="NCBI Taxonomy" id="1408545"/>
    <lineage>
        <taxon>Bacteria</taxon>
        <taxon>Thermotogati</taxon>
        <taxon>Deinococcota</taxon>
        <taxon>Deinococci</taxon>
        <taxon>Thermales</taxon>
        <taxon>Thermaceae</taxon>
        <taxon>Calidithermus</taxon>
    </lineage>
</organism>
<protein>
    <recommendedName>
        <fullName evidence="3">Protein TolB</fullName>
    </recommendedName>
</protein>
<dbReference type="Gene3D" id="2.120.10.30">
    <property type="entry name" value="TolB, C-terminal domain"/>
    <property type="match status" value="1"/>
</dbReference>
<keyword evidence="2" id="KW-1185">Reference proteome</keyword>
<gene>
    <name evidence="1" type="ORF">Mterra_03402</name>
</gene>
<reference evidence="1 2" key="1">
    <citation type="submission" date="2018-08" db="EMBL/GenBank/DDBJ databases">
        <title>Meiothermus terrae DSM 26712 genome sequencing project.</title>
        <authorList>
            <person name="Da Costa M.S."/>
            <person name="Albuquerque L."/>
            <person name="Raposo P."/>
            <person name="Froufe H.J.C."/>
            <person name="Barroso C.S."/>
            <person name="Egas C."/>
        </authorList>
    </citation>
    <scope>NUCLEOTIDE SEQUENCE [LARGE SCALE GENOMIC DNA]</scope>
    <source>
        <strain evidence="1 2">DSM 26712</strain>
    </source>
</reference>
<dbReference type="AlphaFoldDB" id="A0A399E9M0"/>
<dbReference type="Proteomes" id="UP000265715">
    <property type="component" value="Unassembled WGS sequence"/>
</dbReference>
<comment type="caution">
    <text evidence="1">The sequence shown here is derived from an EMBL/GenBank/DDBJ whole genome shotgun (WGS) entry which is preliminary data.</text>
</comment>
<evidence type="ECO:0000313" key="2">
    <source>
        <dbReference type="Proteomes" id="UP000265715"/>
    </source>
</evidence>
<dbReference type="SUPFAM" id="SSF69304">
    <property type="entry name" value="Tricorn protease N-terminal domain"/>
    <property type="match status" value="1"/>
</dbReference>
<dbReference type="EMBL" id="QXDL01000208">
    <property type="protein sequence ID" value="RIH81085.1"/>
    <property type="molecule type" value="Genomic_DNA"/>
</dbReference>
<name>A0A399E9M0_9DEIN</name>
<evidence type="ECO:0008006" key="3">
    <source>
        <dbReference type="Google" id="ProtNLM"/>
    </source>
</evidence>
<accession>A0A399E9M0</accession>
<dbReference type="InterPro" id="IPR011042">
    <property type="entry name" value="6-blade_b-propeller_TolB-like"/>
</dbReference>
<proteinExistence type="predicted"/>